<dbReference type="InParanoid" id="Q8EUP0"/>
<evidence type="ECO:0000313" key="1">
    <source>
        <dbReference type="EMBL" id="BAC44672.1"/>
    </source>
</evidence>
<dbReference type="KEGG" id="mpe:MYPE8810"/>
<dbReference type="Proteomes" id="UP000002522">
    <property type="component" value="Chromosome"/>
</dbReference>
<protein>
    <submittedName>
        <fullName evidence="1">Uncharacterized protein</fullName>
    </submittedName>
</protein>
<sequence>MDKEIKKAIDDIMCFIIVKKGIEEKIAYGTDSSGQKTIYNPITKQWIPFRSYSNVLKDIKTDIVNLLYPSVGDKLELCESSRIFNDNLPEWREKYAENSINWIADSAGEIETLLLEAAAAKGNQYEPIREFIDSYKNKKN</sequence>
<accession>Q8EUP0</accession>
<gene>
    <name evidence="1" type="ordered locus">MYPE8810</name>
</gene>
<proteinExistence type="predicted"/>
<name>Q8EUP0_MALP2</name>
<keyword evidence="2" id="KW-1185">Reference proteome</keyword>
<organism evidence="1 2">
    <name type="scientific">Malacoplasma penetrans (strain HF-2)</name>
    <name type="common">Mycoplasma penetrans</name>
    <dbReference type="NCBI Taxonomy" id="272633"/>
    <lineage>
        <taxon>Bacteria</taxon>
        <taxon>Bacillati</taxon>
        <taxon>Mycoplasmatota</taxon>
        <taxon>Mycoplasmoidales</taxon>
        <taxon>Mycoplasmoidaceae</taxon>
        <taxon>Malacoplasma</taxon>
    </lineage>
</organism>
<dbReference type="HOGENOM" id="CLU_1832957_0_0_14"/>
<dbReference type="RefSeq" id="WP_011077701.1">
    <property type="nucleotide sequence ID" value="NC_004432.1"/>
</dbReference>
<dbReference type="EMBL" id="BA000026">
    <property type="protein sequence ID" value="BAC44672.1"/>
    <property type="molecule type" value="Genomic_DNA"/>
</dbReference>
<dbReference type="AlphaFoldDB" id="Q8EUP0"/>
<reference evidence="1 2" key="1">
    <citation type="journal article" date="2002" name="Nucleic Acids Res.">
        <title>The complete genomic sequence of Mycoplasma penetrans, an intracellular bacterial pathogen in humans.</title>
        <authorList>
            <person name="Sasaki Y."/>
            <person name="Ishikawa J."/>
            <person name="Yamashita A."/>
            <person name="Oshima K."/>
            <person name="Kenri T."/>
            <person name="Furuya K."/>
            <person name="Yoshino C."/>
            <person name="Horino A."/>
            <person name="Shiba T."/>
            <person name="Sasaki T."/>
            <person name="Hattori M."/>
        </authorList>
    </citation>
    <scope>NUCLEOTIDE SEQUENCE [LARGE SCALE GENOMIC DNA]</scope>
    <source>
        <strain evidence="1 2">HF-2</strain>
    </source>
</reference>
<evidence type="ECO:0000313" key="2">
    <source>
        <dbReference type="Proteomes" id="UP000002522"/>
    </source>
</evidence>